<dbReference type="Gene3D" id="1.10.10.60">
    <property type="entry name" value="Homeodomain-like"/>
    <property type="match status" value="1"/>
</dbReference>
<dbReference type="GO" id="GO:0000976">
    <property type="term" value="F:transcription cis-regulatory region binding"/>
    <property type="evidence" value="ECO:0007669"/>
    <property type="project" value="TreeGrafter"/>
</dbReference>
<accession>A0A951QU39</accession>
<evidence type="ECO:0000313" key="6">
    <source>
        <dbReference type="EMBL" id="MBW4672051.1"/>
    </source>
</evidence>
<dbReference type="PRINTS" id="PR00455">
    <property type="entry name" value="HTHTETR"/>
</dbReference>
<evidence type="ECO:0000256" key="1">
    <source>
        <dbReference type="ARBA" id="ARBA00023015"/>
    </source>
</evidence>
<dbReference type="InterPro" id="IPR009057">
    <property type="entry name" value="Homeodomain-like_sf"/>
</dbReference>
<dbReference type="PROSITE" id="PS50977">
    <property type="entry name" value="HTH_TETR_2"/>
    <property type="match status" value="1"/>
</dbReference>
<feature type="DNA-binding region" description="H-T-H motif" evidence="4">
    <location>
        <begin position="20"/>
        <end position="39"/>
    </location>
</feature>
<dbReference type="InterPro" id="IPR001647">
    <property type="entry name" value="HTH_TetR"/>
</dbReference>
<dbReference type="InterPro" id="IPR036271">
    <property type="entry name" value="Tet_transcr_reg_TetR-rel_C_sf"/>
</dbReference>
<evidence type="ECO:0000256" key="3">
    <source>
        <dbReference type="ARBA" id="ARBA00023163"/>
    </source>
</evidence>
<dbReference type="Pfam" id="PF00440">
    <property type="entry name" value="TetR_N"/>
    <property type="match status" value="1"/>
</dbReference>
<name>A0A951QU39_9CYAN</name>
<dbReference type="InterPro" id="IPR050109">
    <property type="entry name" value="HTH-type_TetR-like_transc_reg"/>
</dbReference>
<reference evidence="6" key="2">
    <citation type="journal article" date="2022" name="Microbiol. Resour. Announc.">
        <title>Metagenome Sequencing to Explore Phylogenomics of Terrestrial Cyanobacteria.</title>
        <authorList>
            <person name="Ward R.D."/>
            <person name="Stajich J.E."/>
            <person name="Johansen J.R."/>
            <person name="Huntemann M."/>
            <person name="Clum A."/>
            <person name="Foster B."/>
            <person name="Foster B."/>
            <person name="Roux S."/>
            <person name="Palaniappan K."/>
            <person name="Varghese N."/>
            <person name="Mukherjee S."/>
            <person name="Reddy T.B.K."/>
            <person name="Daum C."/>
            <person name="Copeland A."/>
            <person name="Chen I.A."/>
            <person name="Ivanova N.N."/>
            <person name="Kyrpides N.C."/>
            <person name="Shapiro N."/>
            <person name="Eloe-Fadrosh E.A."/>
            <person name="Pietrasiak N."/>
        </authorList>
    </citation>
    <scope>NUCLEOTIDE SEQUENCE</scope>
    <source>
        <strain evidence="6">GSE-NOS-MK-12-04C</strain>
    </source>
</reference>
<dbReference type="AlphaFoldDB" id="A0A951QU39"/>
<feature type="domain" description="HTH tetR-type" evidence="5">
    <location>
        <begin position="1"/>
        <end position="57"/>
    </location>
</feature>
<comment type="caution">
    <text evidence="6">The sequence shown here is derived from an EMBL/GenBank/DDBJ whole genome shotgun (WGS) entry which is preliminary data.</text>
</comment>
<keyword evidence="3" id="KW-0804">Transcription</keyword>
<proteinExistence type="predicted"/>
<organism evidence="6 7">
    <name type="scientific">Cyanomargarita calcarea GSE-NOS-MK-12-04C</name>
    <dbReference type="NCBI Taxonomy" id="2839659"/>
    <lineage>
        <taxon>Bacteria</taxon>
        <taxon>Bacillati</taxon>
        <taxon>Cyanobacteriota</taxon>
        <taxon>Cyanophyceae</taxon>
        <taxon>Nostocales</taxon>
        <taxon>Cyanomargaritaceae</taxon>
        <taxon>Cyanomargarita</taxon>
    </lineage>
</organism>
<evidence type="ECO:0000259" key="5">
    <source>
        <dbReference type="PROSITE" id="PS50977"/>
    </source>
</evidence>
<evidence type="ECO:0000256" key="4">
    <source>
        <dbReference type="PROSITE-ProRule" id="PRU00335"/>
    </source>
</evidence>
<keyword evidence="2 4" id="KW-0238">DNA-binding</keyword>
<protein>
    <submittedName>
        <fullName evidence="6">TetR/AcrR family transcriptional regulator</fullName>
    </submittedName>
</protein>
<reference evidence="6" key="1">
    <citation type="submission" date="2021-05" db="EMBL/GenBank/DDBJ databases">
        <authorList>
            <person name="Pietrasiak N."/>
            <person name="Ward R."/>
            <person name="Stajich J.E."/>
            <person name="Kurbessoian T."/>
        </authorList>
    </citation>
    <scope>NUCLEOTIDE SEQUENCE</scope>
    <source>
        <strain evidence="6">GSE-NOS-MK-12-04C</strain>
    </source>
</reference>
<keyword evidence="1" id="KW-0805">Transcription regulation</keyword>
<gene>
    <name evidence="6" type="ORF">KME60_32660</name>
</gene>
<dbReference type="SUPFAM" id="SSF46689">
    <property type="entry name" value="Homeodomain-like"/>
    <property type="match status" value="1"/>
</dbReference>
<evidence type="ECO:0000256" key="2">
    <source>
        <dbReference type="ARBA" id="ARBA00023125"/>
    </source>
</evidence>
<evidence type="ECO:0000313" key="7">
    <source>
        <dbReference type="Proteomes" id="UP000729701"/>
    </source>
</evidence>
<dbReference type="Proteomes" id="UP000729701">
    <property type="component" value="Unassembled WGS sequence"/>
</dbReference>
<dbReference type="EMBL" id="JAHHGZ010000061">
    <property type="protein sequence ID" value="MBW4672051.1"/>
    <property type="molecule type" value="Genomic_DNA"/>
</dbReference>
<dbReference type="PANTHER" id="PTHR30055">
    <property type="entry name" value="HTH-TYPE TRANSCRIPTIONAL REGULATOR RUTR"/>
    <property type="match status" value="1"/>
</dbReference>
<dbReference type="PANTHER" id="PTHR30055:SF234">
    <property type="entry name" value="HTH-TYPE TRANSCRIPTIONAL REGULATOR BETI"/>
    <property type="match status" value="1"/>
</dbReference>
<dbReference type="Gene3D" id="1.10.357.10">
    <property type="entry name" value="Tetracycline Repressor, domain 2"/>
    <property type="match status" value="1"/>
</dbReference>
<dbReference type="GO" id="GO:0003700">
    <property type="term" value="F:DNA-binding transcription factor activity"/>
    <property type="evidence" value="ECO:0007669"/>
    <property type="project" value="TreeGrafter"/>
</dbReference>
<sequence>MRVLDEAERLFRTHGYNAVTMRDIAVDVGIRQASLYYHFQSKEELFVAVTERVFERHRTGLLIAINNAEDNLRSQLHAAAGWFLSVPPVYFLSMAHTDMPLLGKENTQKLSICYAQSIFEPLGEIFAHARERKEIREARPKVLAGFFLSVMESIPYVANLPGTSPGEVEAIVNEMVDILLDGLKPDVTDK</sequence>
<dbReference type="SUPFAM" id="SSF48498">
    <property type="entry name" value="Tetracyclin repressor-like, C-terminal domain"/>
    <property type="match status" value="1"/>
</dbReference>